<evidence type="ECO:0000313" key="5">
    <source>
        <dbReference type="Proteomes" id="UP000008912"/>
    </source>
</evidence>
<keyword evidence="1" id="KW-0732">Signal</keyword>
<evidence type="ECO:0000313" key="4">
    <source>
        <dbReference type="Ensembl" id="ENSAMEP00000028452.1"/>
    </source>
</evidence>
<evidence type="ECO:0000256" key="2">
    <source>
        <dbReference type="SAM" id="MobiDB-lite"/>
    </source>
</evidence>
<proteinExistence type="predicted"/>
<dbReference type="GO" id="GO:0035478">
    <property type="term" value="F:chylomicron binding"/>
    <property type="evidence" value="ECO:0007669"/>
    <property type="project" value="TreeGrafter"/>
</dbReference>
<dbReference type="InterPro" id="IPR035076">
    <property type="entry name" value="Toxin/TOLIP"/>
</dbReference>
<dbReference type="InterPro" id="IPR051110">
    <property type="entry name" value="Ly-6/neurotoxin-like_GPI-ap"/>
</dbReference>
<dbReference type="GO" id="GO:0070328">
    <property type="term" value="P:triglyceride homeostasis"/>
    <property type="evidence" value="ECO:0007669"/>
    <property type="project" value="TreeGrafter"/>
</dbReference>
<feature type="domain" description="Snake toxin/toxin-like" evidence="3">
    <location>
        <begin position="190"/>
        <end position="224"/>
    </location>
</feature>
<dbReference type="InParanoid" id="A0A7N5P423"/>
<feature type="domain" description="Snake toxin/toxin-like" evidence="3">
    <location>
        <begin position="278"/>
        <end position="312"/>
    </location>
</feature>
<dbReference type="Gene3D" id="2.10.60.10">
    <property type="entry name" value="CD59"/>
    <property type="match status" value="1"/>
</dbReference>
<feature type="region of interest" description="Disordered" evidence="2">
    <location>
        <begin position="97"/>
        <end position="128"/>
    </location>
</feature>
<keyword evidence="5" id="KW-1185">Reference proteome</keyword>
<reference evidence="4" key="3">
    <citation type="submission" date="2025-09" db="UniProtKB">
        <authorList>
            <consortium name="Ensembl"/>
        </authorList>
    </citation>
    <scope>IDENTIFICATION</scope>
</reference>
<dbReference type="GO" id="GO:0005886">
    <property type="term" value="C:plasma membrane"/>
    <property type="evidence" value="ECO:0007669"/>
    <property type="project" value="TreeGrafter"/>
</dbReference>
<sequence length="351" mass="36992">MGNFRVRGRQAPVASVVGGLSGVAPAQSQVRQPQCSCQPAGPGPSGAGGQDAPRNDFLAPPAPEVGEGNGHPWPDAWCCSRCEAHCLRLELGGPGPRGLQEAPEMPSVPLPTDPEPEQEPERADPAAPSRMKAFVALLLALLLCGQPGTGRAQHEEEDDVDFGLDGYDDDDEEEEEEASVTAGGRGRALLQCYSCQSLYRGEHCKQVQNCVRSHSFCKAVISHGNTGKRAPGWPGWEEPHLPRRKARTPVRGLLPAPAVQCDEAFLHHPSFLPESGPLTMYSAWCADACQPFTKTLEGTLMTLTCCQSTLCNAPPWQDPPGSGAAGAQGGPAVMAVALLLSLLPGLQATGS</sequence>
<reference evidence="4" key="2">
    <citation type="submission" date="2025-08" db="UniProtKB">
        <authorList>
            <consortium name="Ensembl"/>
        </authorList>
    </citation>
    <scope>IDENTIFICATION</scope>
</reference>
<dbReference type="Ensembl" id="ENSAMET00000039096.1">
    <property type="protein sequence ID" value="ENSAMEP00000028452.1"/>
    <property type="gene ID" value="ENSAMEG00000030823.1"/>
</dbReference>
<dbReference type="GeneTree" id="ENSGT00940000153378"/>
<name>A0A7N5P423_AILME</name>
<gene>
    <name evidence="4" type="primary">GPIHBP1</name>
</gene>
<dbReference type="Proteomes" id="UP000008912">
    <property type="component" value="Unassembled WGS sequence"/>
</dbReference>
<protein>
    <submittedName>
        <fullName evidence="4">Glycosylphosphatidylinositol anchored high density lipoprotein binding protein 1</fullName>
    </submittedName>
</protein>
<feature type="region of interest" description="Disordered" evidence="2">
    <location>
        <begin position="148"/>
        <end position="182"/>
    </location>
</feature>
<accession>A0A7N5P423</accession>
<organism evidence="4 5">
    <name type="scientific">Ailuropoda melanoleuca</name>
    <name type="common">Giant panda</name>
    <dbReference type="NCBI Taxonomy" id="9646"/>
    <lineage>
        <taxon>Eukaryota</taxon>
        <taxon>Metazoa</taxon>
        <taxon>Chordata</taxon>
        <taxon>Craniata</taxon>
        <taxon>Vertebrata</taxon>
        <taxon>Euteleostomi</taxon>
        <taxon>Mammalia</taxon>
        <taxon>Eutheria</taxon>
        <taxon>Laurasiatheria</taxon>
        <taxon>Carnivora</taxon>
        <taxon>Caniformia</taxon>
        <taxon>Ursidae</taxon>
        <taxon>Ailuropoda</taxon>
    </lineage>
</organism>
<evidence type="ECO:0000259" key="3">
    <source>
        <dbReference type="Pfam" id="PF00087"/>
    </source>
</evidence>
<evidence type="ECO:0000256" key="1">
    <source>
        <dbReference type="ARBA" id="ARBA00022729"/>
    </source>
</evidence>
<dbReference type="PANTHER" id="PTHR16983:SF12">
    <property type="entry name" value="GLYCOSYLPHOSPHATIDYLINOSITOL-ANCHORED HIGH DENSITY LIPOPROTEIN-BINDING PROTEIN 1"/>
    <property type="match status" value="1"/>
</dbReference>
<feature type="region of interest" description="Disordered" evidence="2">
    <location>
        <begin position="31"/>
        <end position="68"/>
    </location>
</feature>
<dbReference type="GO" id="GO:0035473">
    <property type="term" value="F:lipase binding"/>
    <property type="evidence" value="ECO:0007669"/>
    <property type="project" value="TreeGrafter"/>
</dbReference>
<dbReference type="InterPro" id="IPR045860">
    <property type="entry name" value="Snake_toxin-like_sf"/>
</dbReference>
<dbReference type="Pfam" id="PF00087">
    <property type="entry name" value="Toxin_TOLIP"/>
    <property type="match status" value="2"/>
</dbReference>
<dbReference type="SUPFAM" id="SSF57302">
    <property type="entry name" value="Snake toxin-like"/>
    <property type="match status" value="1"/>
</dbReference>
<dbReference type="AlphaFoldDB" id="A0A7N5P423"/>
<feature type="compositionally biased region" description="Acidic residues" evidence="2">
    <location>
        <begin position="155"/>
        <end position="178"/>
    </location>
</feature>
<dbReference type="CDD" id="cd23575">
    <property type="entry name" value="TFP_LU_ECD_GPIHBP1"/>
    <property type="match status" value="1"/>
</dbReference>
<dbReference type="PANTHER" id="PTHR16983">
    <property type="entry name" value="UPAR/LY6 DOMAIN-CONTAINING PROTEIN"/>
    <property type="match status" value="1"/>
</dbReference>
<dbReference type="GO" id="GO:0030550">
    <property type="term" value="F:acetylcholine receptor inhibitor activity"/>
    <property type="evidence" value="ECO:0007669"/>
    <property type="project" value="TreeGrafter"/>
</dbReference>
<reference evidence="4 5" key="1">
    <citation type="journal article" date="2010" name="Nature">
        <title>The sequence and de novo assembly of the giant panda genome.</title>
        <authorList>
            <person name="Li R."/>
            <person name="Fan W."/>
            <person name="Tian G."/>
            <person name="Zhu H."/>
            <person name="He L."/>
            <person name="Cai J."/>
            <person name="Huang Q."/>
            <person name="Cai Q."/>
            <person name="Li B."/>
            <person name="Bai Y."/>
            <person name="Zhang Z."/>
            <person name="Zhang Y."/>
            <person name="Wang W."/>
            <person name="Li J."/>
            <person name="Wei F."/>
            <person name="Li H."/>
            <person name="Jian M."/>
            <person name="Li J."/>
            <person name="Zhang Z."/>
            <person name="Nielsen R."/>
            <person name="Li D."/>
            <person name="Gu W."/>
            <person name="Yang Z."/>
            <person name="Xuan Z."/>
            <person name="Ryder O.A."/>
            <person name="Leung F.C."/>
            <person name="Zhou Y."/>
            <person name="Cao J."/>
            <person name="Sun X."/>
            <person name="Fu Y."/>
            <person name="Fang X."/>
            <person name="Guo X."/>
            <person name="Wang B."/>
            <person name="Hou R."/>
            <person name="Shen F."/>
            <person name="Mu B."/>
            <person name="Ni P."/>
            <person name="Lin R."/>
            <person name="Qian W."/>
            <person name="Wang G."/>
            <person name="Yu C."/>
            <person name="Nie W."/>
            <person name="Wang J."/>
            <person name="Wu Z."/>
            <person name="Liang H."/>
            <person name="Min J."/>
            <person name="Wu Q."/>
            <person name="Cheng S."/>
            <person name="Ruan J."/>
            <person name="Wang M."/>
            <person name="Shi Z."/>
            <person name="Wen M."/>
            <person name="Liu B."/>
            <person name="Ren X."/>
            <person name="Zheng H."/>
            <person name="Dong D."/>
            <person name="Cook K."/>
            <person name="Shan G."/>
            <person name="Zhang H."/>
            <person name="Kosiol C."/>
            <person name="Xie X."/>
            <person name="Lu Z."/>
            <person name="Zheng H."/>
            <person name="Li Y."/>
            <person name="Steiner C.C."/>
            <person name="Lam T.T."/>
            <person name="Lin S."/>
            <person name="Zhang Q."/>
            <person name="Li G."/>
            <person name="Tian J."/>
            <person name="Gong T."/>
            <person name="Liu H."/>
            <person name="Zhang D."/>
            <person name="Fang L."/>
            <person name="Ye C."/>
            <person name="Zhang J."/>
            <person name="Hu W."/>
            <person name="Xu A."/>
            <person name="Ren Y."/>
            <person name="Zhang G."/>
            <person name="Bruford M.W."/>
            <person name="Li Q."/>
            <person name="Ma L."/>
            <person name="Guo Y."/>
            <person name="An N."/>
            <person name="Hu Y."/>
            <person name="Zheng Y."/>
            <person name="Shi Y."/>
            <person name="Li Z."/>
            <person name="Liu Q."/>
            <person name="Chen Y."/>
            <person name="Zhao J."/>
            <person name="Qu N."/>
            <person name="Zhao S."/>
            <person name="Tian F."/>
            <person name="Wang X."/>
            <person name="Wang H."/>
            <person name="Xu L."/>
            <person name="Liu X."/>
            <person name="Vinar T."/>
            <person name="Wang Y."/>
            <person name="Lam T.W."/>
            <person name="Yiu S.M."/>
            <person name="Liu S."/>
            <person name="Zhang H."/>
            <person name="Li D."/>
            <person name="Huang Y."/>
            <person name="Wang X."/>
            <person name="Yang G."/>
            <person name="Jiang Z."/>
            <person name="Wang J."/>
            <person name="Qin N."/>
            <person name="Li L."/>
            <person name="Li J."/>
            <person name="Bolund L."/>
            <person name="Kristiansen K."/>
            <person name="Wong G.K."/>
            <person name="Olson M."/>
            <person name="Zhang X."/>
            <person name="Li S."/>
            <person name="Yang H."/>
            <person name="Wang J."/>
            <person name="Wang J."/>
        </authorList>
    </citation>
    <scope>NUCLEOTIDE SEQUENCE [LARGE SCALE GENOMIC DNA]</scope>
</reference>